<comment type="caution">
    <text evidence="2">The sequence shown here is derived from an EMBL/GenBank/DDBJ whole genome shotgun (WGS) entry which is preliminary data.</text>
</comment>
<evidence type="ECO:0000313" key="2">
    <source>
        <dbReference type="EMBL" id="MBA0088752.1"/>
    </source>
</evidence>
<keyword evidence="3" id="KW-1185">Reference proteome</keyword>
<feature type="signal peptide" evidence="1">
    <location>
        <begin position="1"/>
        <end position="25"/>
    </location>
</feature>
<dbReference type="AlphaFoldDB" id="A0A7V8NWI8"/>
<dbReference type="GO" id="GO:0004180">
    <property type="term" value="F:carboxypeptidase activity"/>
    <property type="evidence" value="ECO:0007669"/>
    <property type="project" value="UniProtKB-KW"/>
</dbReference>
<dbReference type="Gene3D" id="2.60.40.1120">
    <property type="entry name" value="Carboxypeptidase-like, regulatory domain"/>
    <property type="match status" value="1"/>
</dbReference>
<keyword evidence="1" id="KW-0732">Signal</keyword>
<feature type="non-terminal residue" evidence="2">
    <location>
        <position position="150"/>
    </location>
</feature>
<feature type="chain" id="PRO_5030666933" evidence="1">
    <location>
        <begin position="26"/>
        <end position="150"/>
    </location>
</feature>
<reference evidence="2" key="1">
    <citation type="submission" date="2020-06" db="EMBL/GenBank/DDBJ databases">
        <title>Legume-microbial interactions unlock mineral nutrients during tropical forest succession.</title>
        <authorList>
            <person name="Epihov D.Z."/>
        </authorList>
    </citation>
    <scope>NUCLEOTIDE SEQUENCE [LARGE SCALE GENOMIC DNA]</scope>
    <source>
        <strain evidence="2">Pan2503</strain>
    </source>
</reference>
<dbReference type="GO" id="GO:0030246">
    <property type="term" value="F:carbohydrate binding"/>
    <property type="evidence" value="ECO:0007669"/>
    <property type="project" value="InterPro"/>
</dbReference>
<accession>A0A7V8NWI8</accession>
<gene>
    <name evidence="2" type="ORF">HRJ53_27495</name>
</gene>
<dbReference type="Proteomes" id="UP000567293">
    <property type="component" value="Unassembled WGS sequence"/>
</dbReference>
<dbReference type="EMBL" id="JACDQQ010002658">
    <property type="protein sequence ID" value="MBA0088752.1"/>
    <property type="molecule type" value="Genomic_DNA"/>
</dbReference>
<name>A0A7V8NWI8_9BACT</name>
<evidence type="ECO:0000313" key="3">
    <source>
        <dbReference type="Proteomes" id="UP000567293"/>
    </source>
</evidence>
<protein>
    <submittedName>
        <fullName evidence="2">Carboxypeptidase regulatory-like domain-containing protein</fullName>
    </submittedName>
</protein>
<evidence type="ECO:0000256" key="1">
    <source>
        <dbReference type="SAM" id="SignalP"/>
    </source>
</evidence>
<dbReference type="SUPFAM" id="SSF49452">
    <property type="entry name" value="Starch-binding domain-like"/>
    <property type="match status" value="1"/>
</dbReference>
<organism evidence="2 3">
    <name type="scientific">Candidatus Acidiferrum panamense</name>
    <dbReference type="NCBI Taxonomy" id="2741543"/>
    <lineage>
        <taxon>Bacteria</taxon>
        <taxon>Pseudomonadati</taxon>
        <taxon>Acidobacteriota</taxon>
        <taxon>Terriglobia</taxon>
        <taxon>Candidatus Acidiferrales</taxon>
        <taxon>Candidatus Acidiferrum</taxon>
    </lineage>
</organism>
<sequence length="150" mass="15576">MTYKHVVLFVLIMALAAGIPPNTPAQTAGTGVIVGTVIDPTGATIFGATVTLRDAATNAVRTASTNQAGRYDFPNLPPGKYDLIINKSGFRQAKFSNIDVVVGESRTLDVKLDLGAATESVEVVATNTDLQTMNATIGTTVTGVPLDSLP</sequence>
<dbReference type="Pfam" id="PF13620">
    <property type="entry name" value="CarboxypepD_reg"/>
    <property type="match status" value="1"/>
</dbReference>
<dbReference type="InterPro" id="IPR013784">
    <property type="entry name" value="Carb-bd-like_fold"/>
</dbReference>
<proteinExistence type="predicted"/>